<dbReference type="EMBL" id="BKCJ010399881">
    <property type="protein sequence ID" value="GFA29524.1"/>
    <property type="molecule type" value="Genomic_DNA"/>
</dbReference>
<reference evidence="1" key="1">
    <citation type="journal article" date="2019" name="Sci. Rep.">
        <title>Draft genome of Tanacetum cinerariifolium, the natural source of mosquito coil.</title>
        <authorList>
            <person name="Yamashiro T."/>
            <person name="Shiraishi A."/>
            <person name="Satake H."/>
            <person name="Nakayama K."/>
        </authorList>
    </citation>
    <scope>NUCLEOTIDE SEQUENCE</scope>
</reference>
<sequence>MFHGNIMNATARSNVAHNFLKLKTGEIYSVKNFSVQPNKDGFHIFKDAPFIVEFDGGTSVRKAFVKSDGFIKYPFEWVKLENLKLINNKHMFGLFSSGPGQGHLISILQIPDRIYLSSSSSTLIMDDDSIPILNGMETSKPRLPADFSEAKASTLENLLMWGRNRKNDDEVADSGLPTAPSNIVGTTHTLELKARTYYEHATYKSFTCWKIVSAEEVGTRFL</sequence>
<dbReference type="AlphaFoldDB" id="A0A699JD82"/>
<protein>
    <submittedName>
        <fullName evidence="1">Uncharacterized protein</fullName>
    </submittedName>
</protein>
<proteinExistence type="predicted"/>
<evidence type="ECO:0000313" key="1">
    <source>
        <dbReference type="EMBL" id="GFA29524.1"/>
    </source>
</evidence>
<comment type="caution">
    <text evidence="1">The sequence shown here is derived from an EMBL/GenBank/DDBJ whole genome shotgun (WGS) entry which is preliminary data.</text>
</comment>
<name>A0A699JD82_TANCI</name>
<accession>A0A699JD82</accession>
<organism evidence="1">
    <name type="scientific">Tanacetum cinerariifolium</name>
    <name type="common">Dalmatian daisy</name>
    <name type="synonym">Chrysanthemum cinerariifolium</name>
    <dbReference type="NCBI Taxonomy" id="118510"/>
    <lineage>
        <taxon>Eukaryota</taxon>
        <taxon>Viridiplantae</taxon>
        <taxon>Streptophyta</taxon>
        <taxon>Embryophyta</taxon>
        <taxon>Tracheophyta</taxon>
        <taxon>Spermatophyta</taxon>
        <taxon>Magnoliopsida</taxon>
        <taxon>eudicotyledons</taxon>
        <taxon>Gunneridae</taxon>
        <taxon>Pentapetalae</taxon>
        <taxon>asterids</taxon>
        <taxon>campanulids</taxon>
        <taxon>Asterales</taxon>
        <taxon>Asteraceae</taxon>
        <taxon>Asteroideae</taxon>
        <taxon>Anthemideae</taxon>
        <taxon>Anthemidinae</taxon>
        <taxon>Tanacetum</taxon>
    </lineage>
</organism>
<gene>
    <name evidence="1" type="ORF">Tci_601496</name>
</gene>